<organism evidence="2 3">
    <name type="scientific">Trichophyton equinum (strain ATCC MYA-4606 / CBS 127.97)</name>
    <name type="common">Horse ringworm fungus</name>
    <dbReference type="NCBI Taxonomy" id="559882"/>
    <lineage>
        <taxon>Eukaryota</taxon>
        <taxon>Fungi</taxon>
        <taxon>Dikarya</taxon>
        <taxon>Ascomycota</taxon>
        <taxon>Pezizomycotina</taxon>
        <taxon>Eurotiomycetes</taxon>
        <taxon>Eurotiomycetidae</taxon>
        <taxon>Onygenales</taxon>
        <taxon>Arthrodermataceae</taxon>
        <taxon>Trichophyton</taxon>
    </lineage>
</organism>
<evidence type="ECO:0000313" key="3">
    <source>
        <dbReference type="Proteomes" id="UP000009169"/>
    </source>
</evidence>
<evidence type="ECO:0000313" key="2">
    <source>
        <dbReference type="EMBL" id="EGE08637.1"/>
    </source>
</evidence>
<feature type="region of interest" description="Disordered" evidence="1">
    <location>
        <begin position="321"/>
        <end position="344"/>
    </location>
</feature>
<protein>
    <submittedName>
        <fullName evidence="2">Uncharacterized protein</fullName>
    </submittedName>
</protein>
<reference evidence="3" key="1">
    <citation type="journal article" date="2012" name="MBio">
        <title>Comparative genome analysis of Trichophyton rubrum and related dermatophytes reveals candidate genes involved in infection.</title>
        <authorList>
            <person name="Martinez D.A."/>
            <person name="Oliver B.G."/>
            <person name="Graeser Y."/>
            <person name="Goldberg J.M."/>
            <person name="Li W."/>
            <person name="Martinez-Rossi N.M."/>
            <person name="Monod M."/>
            <person name="Shelest E."/>
            <person name="Barton R.C."/>
            <person name="Birch E."/>
            <person name="Brakhage A.A."/>
            <person name="Chen Z."/>
            <person name="Gurr S.J."/>
            <person name="Heiman D."/>
            <person name="Heitman J."/>
            <person name="Kosti I."/>
            <person name="Rossi A."/>
            <person name="Saif S."/>
            <person name="Samalova M."/>
            <person name="Saunders C.W."/>
            <person name="Shea T."/>
            <person name="Summerbell R.C."/>
            <person name="Xu J."/>
            <person name="Young S."/>
            <person name="Zeng Q."/>
            <person name="Birren B.W."/>
            <person name="Cuomo C.A."/>
            <person name="White T.C."/>
        </authorList>
    </citation>
    <scope>NUCLEOTIDE SEQUENCE [LARGE SCALE GENOMIC DNA]</scope>
    <source>
        <strain evidence="3">ATCC MYA-4606 / CBS 127.97</strain>
    </source>
</reference>
<dbReference type="AlphaFoldDB" id="F2Q3B9"/>
<feature type="region of interest" description="Disordered" evidence="1">
    <location>
        <begin position="213"/>
        <end position="237"/>
    </location>
</feature>
<feature type="compositionally biased region" description="Low complexity" evidence="1">
    <location>
        <begin position="463"/>
        <end position="481"/>
    </location>
</feature>
<evidence type="ECO:0000256" key="1">
    <source>
        <dbReference type="SAM" id="MobiDB-lite"/>
    </source>
</evidence>
<dbReference type="VEuPathDB" id="FungiDB:TEQG_07554"/>
<keyword evidence="3" id="KW-1185">Reference proteome</keyword>
<dbReference type="EMBL" id="DS995783">
    <property type="protein sequence ID" value="EGE08637.1"/>
    <property type="molecule type" value="Genomic_DNA"/>
</dbReference>
<gene>
    <name evidence="2" type="ORF">TEQG_07554</name>
</gene>
<dbReference type="OrthoDB" id="4207369at2759"/>
<dbReference type="HOGENOM" id="CLU_020037_1_0_1"/>
<feature type="region of interest" description="Disordered" evidence="1">
    <location>
        <begin position="184"/>
        <end position="203"/>
    </location>
</feature>
<dbReference type="eggNOG" id="ENOG502SEVN">
    <property type="taxonomic scope" value="Eukaryota"/>
</dbReference>
<dbReference type="Proteomes" id="UP000009169">
    <property type="component" value="Unassembled WGS sequence"/>
</dbReference>
<sequence length="505" mass="56081">MRSPRRYASTGLQDSLDSLPQAQAQIHLRTHPSLMQRHVDSKKSRLFDHDRFRFTPEATSKKPTRLWDRKPTTPILPRSKTQKIWKRCTDSTSLEVNSMHDTDAFSTEINLAATLAALRGVKRLRLAHTPECERGRSFLETKWEAQAEDRRRKYVAPAESAQTTAPVDSLLRTNCGTGGVEVSDEEQAHCSSSCNEPRDTPQLEETTREIRTMPGEVSQEKSSTVRTECQPDDGREPEEETFFDAVAEPMAVMPEQGDILLQALPVRKIAILDGDDAEVISDFLSQARAKRAANTPVKKYASVDRLPESPTPSARRILEVVDGNSPRSHRRHLSPEKLQPPDFYFNRRSPRIVASKSTDQKPFENVWDGPIAPSSPVVEVTIEHARHPPRMPAPATPYRSTPMPRKMRKLVGAKHLDVHPNEGESPPVTRINLSMKTAGMFPGTPLRHKKTFSLAQGVPRTLSLKPAKSTTPTSSASMTSGSGSGSGLGSGLSYPTVLLRKQTKS</sequence>
<name>F2Q3B9_TRIEC</name>
<proteinExistence type="predicted"/>
<accession>F2Q3B9</accession>
<feature type="region of interest" description="Disordered" evidence="1">
    <location>
        <begin position="457"/>
        <end position="505"/>
    </location>
</feature>